<dbReference type="RefSeq" id="XP_068346676.1">
    <property type="nucleotide sequence ID" value="XM_068496219.1"/>
</dbReference>
<evidence type="ECO:0000313" key="4">
    <source>
        <dbReference type="Proteomes" id="UP000179807"/>
    </source>
</evidence>
<evidence type="ECO:0000256" key="1">
    <source>
        <dbReference type="SAM" id="Coils"/>
    </source>
</evidence>
<sequence length="213" mass="24394">MTIYRLKKFIIRTNNFSHHISVQIMFLIFLAFVAKSYNEKNLAEYYLKHLDEVNTHEKRNLAIMKCLAEIATIVDSEASQKAFKHEIQNTFHPLINSIESRDKDMKAKFKSLQEEVNLLKSDIDTIIDNTDKSLHTTMKGIKKEIVDAFRDIVNYSTSVNDNTVDRVVQHIDATISNQGGKSIFLAVLFFVLLNIVLAAAIVLVKRYSENITA</sequence>
<keyword evidence="4" id="KW-1185">Reference proteome</keyword>
<keyword evidence="2" id="KW-0812">Transmembrane</keyword>
<reference evidence="3" key="1">
    <citation type="submission" date="2016-10" db="EMBL/GenBank/DDBJ databases">
        <authorList>
            <person name="Benchimol M."/>
            <person name="Almeida L.G."/>
            <person name="Vasconcelos A.T."/>
            <person name="Perreira-Neves A."/>
            <person name="Rosa I.A."/>
            <person name="Tasca T."/>
            <person name="Bogo M.R."/>
            <person name="de Souza W."/>
        </authorList>
    </citation>
    <scope>NUCLEOTIDE SEQUENCE [LARGE SCALE GENOMIC DNA]</scope>
    <source>
        <strain evidence="3">K</strain>
    </source>
</reference>
<organism evidence="3 4">
    <name type="scientific">Tritrichomonas foetus</name>
    <dbReference type="NCBI Taxonomy" id="1144522"/>
    <lineage>
        <taxon>Eukaryota</taxon>
        <taxon>Metamonada</taxon>
        <taxon>Parabasalia</taxon>
        <taxon>Tritrichomonadida</taxon>
        <taxon>Tritrichomonadidae</taxon>
        <taxon>Tritrichomonas</taxon>
    </lineage>
</organism>
<dbReference type="Proteomes" id="UP000179807">
    <property type="component" value="Unassembled WGS sequence"/>
</dbReference>
<gene>
    <name evidence="3" type="ORF">TRFO_11755</name>
</gene>
<keyword evidence="1" id="KW-0175">Coiled coil</keyword>
<keyword evidence="2" id="KW-1133">Transmembrane helix</keyword>
<accession>A0A1J4J7A8</accession>
<proteinExistence type="predicted"/>
<comment type="caution">
    <text evidence="3">The sequence shown here is derived from an EMBL/GenBank/DDBJ whole genome shotgun (WGS) entry which is preliminary data.</text>
</comment>
<dbReference type="VEuPathDB" id="TrichDB:TRFO_11755"/>
<evidence type="ECO:0000313" key="3">
    <source>
        <dbReference type="EMBL" id="OHS93539.1"/>
    </source>
</evidence>
<name>A0A1J4J7A8_9EUKA</name>
<dbReference type="GeneID" id="94830923"/>
<dbReference type="InterPro" id="IPR016024">
    <property type="entry name" value="ARM-type_fold"/>
</dbReference>
<feature type="transmembrane region" description="Helical" evidence="2">
    <location>
        <begin position="183"/>
        <end position="204"/>
    </location>
</feature>
<dbReference type="SUPFAM" id="SSF48371">
    <property type="entry name" value="ARM repeat"/>
    <property type="match status" value="1"/>
</dbReference>
<dbReference type="AlphaFoldDB" id="A0A1J4J7A8"/>
<dbReference type="EMBL" id="MLAK01001393">
    <property type="protein sequence ID" value="OHS93539.1"/>
    <property type="molecule type" value="Genomic_DNA"/>
</dbReference>
<keyword evidence="2" id="KW-0472">Membrane</keyword>
<evidence type="ECO:0000256" key="2">
    <source>
        <dbReference type="SAM" id="Phobius"/>
    </source>
</evidence>
<protein>
    <recommendedName>
        <fullName evidence="5">Chemotaxis methyl-accepting receptor HlyB-like 4HB MCP domain-containing protein</fullName>
    </recommendedName>
</protein>
<feature type="transmembrane region" description="Helical" evidence="2">
    <location>
        <begin position="20"/>
        <end position="37"/>
    </location>
</feature>
<evidence type="ECO:0008006" key="5">
    <source>
        <dbReference type="Google" id="ProtNLM"/>
    </source>
</evidence>
<feature type="coiled-coil region" evidence="1">
    <location>
        <begin position="95"/>
        <end position="129"/>
    </location>
</feature>